<dbReference type="SUPFAM" id="SSF56059">
    <property type="entry name" value="Glutathione synthetase ATP-binding domain-like"/>
    <property type="match status" value="1"/>
</dbReference>
<feature type="active site" evidence="13">
    <location>
        <position position="16"/>
    </location>
</feature>
<dbReference type="InterPro" id="IPR011127">
    <property type="entry name" value="Dala_Dala_lig_N"/>
</dbReference>
<dbReference type="HAMAP" id="MF_00047">
    <property type="entry name" value="Dala_Dala_lig"/>
    <property type="match status" value="1"/>
</dbReference>
<keyword evidence="10 14" id="KW-0464">Manganese</keyword>
<dbReference type="GO" id="GO:0008360">
    <property type="term" value="P:regulation of cell shape"/>
    <property type="evidence" value="ECO:0007669"/>
    <property type="project" value="UniProtKB-KW"/>
</dbReference>
<dbReference type="PIRSF" id="PIRSF039102">
    <property type="entry name" value="Ddl/VanB"/>
    <property type="match status" value="1"/>
</dbReference>
<dbReference type="GO" id="GO:0008716">
    <property type="term" value="F:D-alanine-D-alanine ligase activity"/>
    <property type="evidence" value="ECO:0007669"/>
    <property type="project" value="UniProtKB-UniRule"/>
</dbReference>
<evidence type="ECO:0000313" key="18">
    <source>
        <dbReference type="Proteomes" id="UP000177097"/>
    </source>
</evidence>
<feature type="binding site" evidence="14">
    <location>
        <position position="301"/>
    </location>
    <ligand>
        <name>Mg(2+)</name>
        <dbReference type="ChEBI" id="CHEBI:18420"/>
        <label>1</label>
    </ligand>
</feature>
<proteinExistence type="inferred from homology"/>
<feature type="binding site" evidence="14">
    <location>
        <position position="314"/>
    </location>
    <ligand>
        <name>Mg(2+)</name>
        <dbReference type="ChEBI" id="CHEBI:18420"/>
        <label>2</label>
    </ligand>
</feature>
<organism evidence="17 18">
    <name type="scientific">Candidatus Uhrbacteria bacterium RIFCSPHIGHO2_02_FULL_53_13</name>
    <dbReference type="NCBI Taxonomy" id="1802389"/>
    <lineage>
        <taxon>Bacteria</taxon>
        <taxon>Candidatus Uhriibacteriota</taxon>
    </lineage>
</organism>
<keyword evidence="7 14" id="KW-0460">Magnesium</keyword>
<dbReference type="SUPFAM" id="SSF52440">
    <property type="entry name" value="PreATP-grasp domain"/>
    <property type="match status" value="1"/>
</dbReference>
<keyword evidence="3 12" id="KW-0436">Ligase</keyword>
<sequence length="364" mass="40329">MRKLVVGVMFGGRSAEHEISLLSAYNIIAAIPKTKYSIVPIGVSKDGSYLCYTKEDSILHPMDAKRVCLAKHGVPVTFEFGEEGRIVSLKGNGMKKRLDVVFPVLHGTYGEDGTMQGLLSLADIPFVGSGVLGSAIGMDKDVAKRLWRDAGLPIAKFLVFRSEDIKNIRFQSVARKLGLPFFVKPAIAGSSVGVHRVVNVKQFSDALRDAFSFSRKVLIERMIVGKEIECSVLGNDQPVVSLPGMVIPSHSFYSYEAKYLDENGAHFEIPALLSTKVVKKIQRIVLEAFKILELEGMARIDGFLTQKGEFILSEANTIPGFTKISMYPKLWEVSGVSYPDLIDRLIQLAIARHKKERLLKMIRL</sequence>
<dbReference type="Gene3D" id="3.30.470.20">
    <property type="entry name" value="ATP-grasp fold, B domain"/>
    <property type="match status" value="1"/>
</dbReference>
<evidence type="ECO:0000256" key="1">
    <source>
        <dbReference type="ARBA" id="ARBA00001936"/>
    </source>
</evidence>
<dbReference type="NCBIfam" id="NF002378">
    <property type="entry name" value="PRK01372.1"/>
    <property type="match status" value="1"/>
</dbReference>
<feature type="binding site" evidence="14">
    <location>
        <position position="316"/>
    </location>
    <ligand>
        <name>Mg(2+)</name>
        <dbReference type="ChEBI" id="CHEBI:18420"/>
        <label>2</label>
    </ligand>
</feature>
<evidence type="ECO:0000256" key="10">
    <source>
        <dbReference type="ARBA" id="ARBA00023211"/>
    </source>
</evidence>
<comment type="function">
    <text evidence="12">Cell wall formation.</text>
</comment>
<evidence type="ECO:0000256" key="5">
    <source>
        <dbReference type="ARBA" id="ARBA00022741"/>
    </source>
</evidence>
<evidence type="ECO:0000256" key="7">
    <source>
        <dbReference type="ARBA" id="ARBA00022842"/>
    </source>
</evidence>
<dbReference type="AlphaFoldDB" id="A0A1F7U1P3"/>
<keyword evidence="5 15" id="KW-0547">Nucleotide-binding</keyword>
<evidence type="ECO:0000256" key="6">
    <source>
        <dbReference type="ARBA" id="ARBA00022840"/>
    </source>
</evidence>
<dbReference type="GO" id="GO:0005829">
    <property type="term" value="C:cytosol"/>
    <property type="evidence" value="ECO:0007669"/>
    <property type="project" value="TreeGrafter"/>
</dbReference>
<dbReference type="Gene3D" id="3.30.1490.20">
    <property type="entry name" value="ATP-grasp fold, A domain"/>
    <property type="match status" value="1"/>
</dbReference>
<evidence type="ECO:0000259" key="16">
    <source>
        <dbReference type="PROSITE" id="PS50975"/>
    </source>
</evidence>
<dbReference type="GO" id="GO:0005524">
    <property type="term" value="F:ATP binding"/>
    <property type="evidence" value="ECO:0007669"/>
    <property type="project" value="UniProtKB-UniRule"/>
</dbReference>
<feature type="active site" evidence="13">
    <location>
        <position position="325"/>
    </location>
</feature>
<dbReference type="InterPro" id="IPR013815">
    <property type="entry name" value="ATP_grasp_subdomain_1"/>
</dbReference>
<dbReference type="PROSITE" id="PS00844">
    <property type="entry name" value="DALA_DALA_LIGASE_2"/>
    <property type="match status" value="1"/>
</dbReference>
<evidence type="ECO:0000256" key="9">
    <source>
        <dbReference type="ARBA" id="ARBA00022984"/>
    </source>
</evidence>
<comment type="catalytic activity">
    <reaction evidence="12">
        <text>2 D-alanine + ATP = D-alanyl-D-alanine + ADP + phosphate + H(+)</text>
        <dbReference type="Rhea" id="RHEA:11224"/>
        <dbReference type="ChEBI" id="CHEBI:15378"/>
        <dbReference type="ChEBI" id="CHEBI:30616"/>
        <dbReference type="ChEBI" id="CHEBI:43474"/>
        <dbReference type="ChEBI" id="CHEBI:57416"/>
        <dbReference type="ChEBI" id="CHEBI:57822"/>
        <dbReference type="ChEBI" id="CHEBI:456216"/>
        <dbReference type="EC" id="6.3.2.4"/>
    </reaction>
</comment>
<feature type="binding site" evidence="14">
    <location>
        <position position="314"/>
    </location>
    <ligand>
        <name>Mg(2+)</name>
        <dbReference type="ChEBI" id="CHEBI:18420"/>
        <label>1</label>
    </ligand>
</feature>
<evidence type="ECO:0000256" key="12">
    <source>
        <dbReference type="HAMAP-Rule" id="MF_00047"/>
    </source>
</evidence>
<comment type="caution">
    <text evidence="17">The sequence shown here is derived from an EMBL/GenBank/DDBJ whole genome shotgun (WGS) entry which is preliminary data.</text>
</comment>
<feature type="active site" evidence="13">
    <location>
        <position position="190"/>
    </location>
</feature>
<dbReference type="InterPro" id="IPR005905">
    <property type="entry name" value="D_ala_D_ala"/>
</dbReference>
<evidence type="ECO:0000313" key="17">
    <source>
        <dbReference type="EMBL" id="OGL71748.1"/>
    </source>
</evidence>
<dbReference type="InterPro" id="IPR016185">
    <property type="entry name" value="PreATP-grasp_dom_sf"/>
</dbReference>
<comment type="cofactor">
    <cofactor evidence="14">
        <name>Mg(2+)</name>
        <dbReference type="ChEBI" id="CHEBI:18420"/>
    </cofactor>
    <cofactor evidence="14">
        <name>Mn(2+)</name>
        <dbReference type="ChEBI" id="CHEBI:29035"/>
    </cofactor>
    <text evidence="14">Binds 2 magnesium or manganese ions per subunit.</text>
</comment>
<dbReference type="Gene3D" id="3.40.50.20">
    <property type="match status" value="1"/>
</dbReference>
<dbReference type="Pfam" id="PF01820">
    <property type="entry name" value="Dala_Dala_lig_N"/>
    <property type="match status" value="1"/>
</dbReference>
<dbReference type="GO" id="GO:0046872">
    <property type="term" value="F:metal ion binding"/>
    <property type="evidence" value="ECO:0007669"/>
    <property type="project" value="UniProtKB-KW"/>
</dbReference>
<dbReference type="NCBIfam" id="NF002528">
    <property type="entry name" value="PRK01966.1-4"/>
    <property type="match status" value="1"/>
</dbReference>
<dbReference type="EMBL" id="MGDX01000006">
    <property type="protein sequence ID" value="OGL71748.1"/>
    <property type="molecule type" value="Genomic_DNA"/>
</dbReference>
<dbReference type="GO" id="GO:0071555">
    <property type="term" value="P:cell wall organization"/>
    <property type="evidence" value="ECO:0007669"/>
    <property type="project" value="UniProtKB-KW"/>
</dbReference>
<keyword evidence="11 12" id="KW-0961">Cell wall biogenesis/degradation</keyword>
<dbReference type="PANTHER" id="PTHR23132:SF25">
    <property type="entry name" value="D-ALANINE--D-ALANINE LIGASE A"/>
    <property type="match status" value="1"/>
</dbReference>
<evidence type="ECO:0000256" key="15">
    <source>
        <dbReference type="PROSITE-ProRule" id="PRU00409"/>
    </source>
</evidence>
<dbReference type="FunFam" id="3.30.470.20:FF:000008">
    <property type="entry name" value="D-alanine--D-alanine ligase"/>
    <property type="match status" value="1"/>
</dbReference>
<dbReference type="PROSITE" id="PS00843">
    <property type="entry name" value="DALA_DALA_LIGASE_1"/>
    <property type="match status" value="1"/>
</dbReference>
<gene>
    <name evidence="12" type="primary">ddl</name>
    <name evidence="17" type="ORF">A3C17_02940</name>
</gene>
<protein>
    <recommendedName>
        <fullName evidence="12">D-alanine--D-alanine ligase</fullName>
        <ecNumber evidence="12">6.3.2.4</ecNumber>
    </recommendedName>
    <alternativeName>
        <fullName evidence="12">D-Ala-D-Ala ligase</fullName>
    </alternativeName>
    <alternativeName>
        <fullName evidence="12">D-alanylalanine synthetase</fullName>
    </alternativeName>
</protein>
<evidence type="ECO:0000256" key="14">
    <source>
        <dbReference type="PIRSR" id="PIRSR039102-3"/>
    </source>
</evidence>
<feature type="domain" description="ATP-grasp" evidence="16">
    <location>
        <begin position="144"/>
        <end position="347"/>
    </location>
</feature>
<dbReference type="GO" id="GO:0009252">
    <property type="term" value="P:peptidoglycan biosynthetic process"/>
    <property type="evidence" value="ECO:0007669"/>
    <property type="project" value="UniProtKB-UniRule"/>
</dbReference>
<dbReference type="InterPro" id="IPR000291">
    <property type="entry name" value="D-Ala_lig_Van_CS"/>
</dbReference>
<accession>A0A1F7U1P3</accession>
<evidence type="ECO:0000256" key="2">
    <source>
        <dbReference type="ARBA" id="ARBA00010871"/>
    </source>
</evidence>
<evidence type="ECO:0000256" key="8">
    <source>
        <dbReference type="ARBA" id="ARBA00022960"/>
    </source>
</evidence>
<evidence type="ECO:0000256" key="11">
    <source>
        <dbReference type="ARBA" id="ARBA00023316"/>
    </source>
</evidence>
<dbReference type="InterPro" id="IPR011095">
    <property type="entry name" value="Dala_Dala_lig_C"/>
</dbReference>
<keyword evidence="12" id="KW-0963">Cytoplasm</keyword>
<reference evidence="17 18" key="1">
    <citation type="journal article" date="2016" name="Nat. Commun.">
        <title>Thousands of microbial genomes shed light on interconnected biogeochemical processes in an aquifer system.</title>
        <authorList>
            <person name="Anantharaman K."/>
            <person name="Brown C.T."/>
            <person name="Hug L.A."/>
            <person name="Sharon I."/>
            <person name="Castelle C.J."/>
            <person name="Probst A.J."/>
            <person name="Thomas B.C."/>
            <person name="Singh A."/>
            <person name="Wilkins M.J."/>
            <person name="Karaoz U."/>
            <person name="Brodie E.L."/>
            <person name="Williams K.H."/>
            <person name="Hubbard S.S."/>
            <person name="Banfield J.F."/>
        </authorList>
    </citation>
    <scope>NUCLEOTIDE SEQUENCE [LARGE SCALE GENOMIC DNA]</scope>
</reference>
<keyword evidence="9 12" id="KW-0573">Peptidoglycan synthesis</keyword>
<comment type="cofactor">
    <cofactor evidence="1">
        <name>Mn(2+)</name>
        <dbReference type="ChEBI" id="CHEBI:29035"/>
    </cofactor>
</comment>
<evidence type="ECO:0000256" key="13">
    <source>
        <dbReference type="PIRSR" id="PIRSR039102-1"/>
    </source>
</evidence>
<dbReference type="Proteomes" id="UP000177097">
    <property type="component" value="Unassembled WGS sequence"/>
</dbReference>
<dbReference type="STRING" id="1802389.A3C17_02940"/>
<keyword evidence="4 14" id="KW-0479">Metal-binding</keyword>
<dbReference type="Pfam" id="PF07478">
    <property type="entry name" value="Dala_Dala_lig_C"/>
    <property type="match status" value="1"/>
</dbReference>
<keyword evidence="6 15" id="KW-0067">ATP-binding</keyword>
<dbReference type="UniPathway" id="UPA00219"/>
<comment type="pathway">
    <text evidence="12">Cell wall biogenesis; peptidoglycan biosynthesis.</text>
</comment>
<comment type="similarity">
    <text evidence="2 12">Belongs to the D-alanine--D-alanine ligase family.</text>
</comment>
<dbReference type="EC" id="6.3.2.4" evidence="12"/>
<comment type="subcellular location">
    <subcellularLocation>
        <location evidence="12">Cytoplasm</location>
    </subcellularLocation>
</comment>
<name>A0A1F7U1P3_9BACT</name>
<dbReference type="PANTHER" id="PTHR23132">
    <property type="entry name" value="D-ALANINE--D-ALANINE LIGASE"/>
    <property type="match status" value="1"/>
</dbReference>
<keyword evidence="8 12" id="KW-0133">Cell shape</keyword>
<dbReference type="InterPro" id="IPR011761">
    <property type="entry name" value="ATP-grasp"/>
</dbReference>
<evidence type="ECO:0000256" key="3">
    <source>
        <dbReference type="ARBA" id="ARBA00022598"/>
    </source>
</evidence>
<evidence type="ECO:0000256" key="4">
    <source>
        <dbReference type="ARBA" id="ARBA00022723"/>
    </source>
</evidence>
<dbReference type="PROSITE" id="PS50975">
    <property type="entry name" value="ATP_GRASP"/>
    <property type="match status" value="1"/>
</dbReference>
<dbReference type="NCBIfam" id="TIGR01205">
    <property type="entry name" value="D_ala_D_alaTIGR"/>
    <property type="match status" value="1"/>
</dbReference>